<gene>
    <name evidence="7" type="primary">lgt</name>
    <name evidence="8" type="ORF">FHK82_00760</name>
</gene>
<comment type="subcellular location">
    <subcellularLocation>
        <location evidence="7">Cell membrane</location>
        <topology evidence="7">Multi-pass membrane protein</topology>
    </subcellularLocation>
</comment>
<dbReference type="PROSITE" id="PS01311">
    <property type="entry name" value="LGT"/>
    <property type="match status" value="1"/>
</dbReference>
<keyword evidence="4 7" id="KW-0812">Transmembrane</keyword>
<feature type="transmembrane region" description="Helical" evidence="7">
    <location>
        <begin position="124"/>
        <end position="144"/>
    </location>
</feature>
<dbReference type="Proteomes" id="UP000317355">
    <property type="component" value="Unassembled WGS sequence"/>
</dbReference>
<dbReference type="Pfam" id="PF01790">
    <property type="entry name" value="LGT"/>
    <property type="match status" value="1"/>
</dbReference>
<evidence type="ECO:0000256" key="6">
    <source>
        <dbReference type="ARBA" id="ARBA00023136"/>
    </source>
</evidence>
<protein>
    <recommendedName>
        <fullName evidence="7">Phosphatidylglycerol--prolipoprotein diacylglyceryl transferase</fullName>
        <ecNumber evidence="7">2.5.1.145</ecNumber>
    </recommendedName>
</protein>
<dbReference type="InterPro" id="IPR001640">
    <property type="entry name" value="Lgt"/>
</dbReference>
<feature type="transmembrane region" description="Helical" evidence="7">
    <location>
        <begin position="215"/>
        <end position="233"/>
    </location>
</feature>
<keyword evidence="5 7" id="KW-1133">Transmembrane helix</keyword>
<dbReference type="NCBIfam" id="TIGR00544">
    <property type="entry name" value="lgt"/>
    <property type="match status" value="1"/>
</dbReference>
<reference evidence="8 9" key="1">
    <citation type="submission" date="2019-07" db="EMBL/GenBank/DDBJ databases">
        <title>The pathways for chlorine oxyanion respiration interact through the shared metabolite chlorate.</title>
        <authorList>
            <person name="Barnum T.P."/>
            <person name="Cheng Y."/>
            <person name="Hill K.A."/>
            <person name="Lucas L.N."/>
            <person name="Carlson H.K."/>
            <person name="Coates J.D."/>
        </authorList>
    </citation>
    <scope>NUCLEOTIDE SEQUENCE [LARGE SCALE GENOMIC DNA]</scope>
    <source>
        <strain evidence="8">BK-3</strain>
    </source>
</reference>
<comment type="pathway">
    <text evidence="7">Protein modification; lipoprotein biosynthesis (diacylglyceryl transfer).</text>
</comment>
<dbReference type="GO" id="GO:0042158">
    <property type="term" value="P:lipoprotein biosynthetic process"/>
    <property type="evidence" value="ECO:0007669"/>
    <property type="project" value="UniProtKB-UniRule"/>
</dbReference>
<comment type="caution">
    <text evidence="8">The sequence shown here is derived from an EMBL/GenBank/DDBJ whole genome shotgun (WGS) entry which is preliminary data.</text>
</comment>
<keyword evidence="6 7" id="KW-0472">Membrane</keyword>
<evidence type="ECO:0000256" key="2">
    <source>
        <dbReference type="ARBA" id="ARBA00022475"/>
    </source>
</evidence>
<dbReference type="GO" id="GO:0005886">
    <property type="term" value="C:plasma membrane"/>
    <property type="evidence" value="ECO:0007669"/>
    <property type="project" value="UniProtKB-SubCell"/>
</dbReference>
<feature type="transmembrane region" description="Helical" evidence="7">
    <location>
        <begin position="91"/>
        <end position="112"/>
    </location>
</feature>
<name>A0A558DET8_9GAMM</name>
<evidence type="ECO:0000256" key="7">
    <source>
        <dbReference type="HAMAP-Rule" id="MF_01147"/>
    </source>
</evidence>
<comment type="similarity">
    <text evidence="1 7">Belongs to the Lgt family.</text>
</comment>
<feature type="binding site" evidence="7">
    <location>
        <position position="139"/>
    </location>
    <ligand>
        <name>a 1,2-diacyl-sn-glycero-3-phospho-(1'-sn-glycerol)</name>
        <dbReference type="ChEBI" id="CHEBI:64716"/>
    </ligand>
</feature>
<comment type="catalytic activity">
    <reaction evidence="7">
        <text>L-cysteinyl-[prolipoprotein] + a 1,2-diacyl-sn-glycero-3-phospho-(1'-sn-glycerol) = an S-1,2-diacyl-sn-glyceryl-L-cysteinyl-[prolipoprotein] + sn-glycerol 1-phosphate + H(+)</text>
        <dbReference type="Rhea" id="RHEA:56712"/>
        <dbReference type="Rhea" id="RHEA-COMP:14679"/>
        <dbReference type="Rhea" id="RHEA-COMP:14680"/>
        <dbReference type="ChEBI" id="CHEBI:15378"/>
        <dbReference type="ChEBI" id="CHEBI:29950"/>
        <dbReference type="ChEBI" id="CHEBI:57685"/>
        <dbReference type="ChEBI" id="CHEBI:64716"/>
        <dbReference type="ChEBI" id="CHEBI:140658"/>
        <dbReference type="EC" id="2.5.1.145"/>
    </reaction>
</comment>
<dbReference type="PANTHER" id="PTHR30589:SF0">
    <property type="entry name" value="PHOSPHATIDYLGLYCEROL--PROLIPOPROTEIN DIACYLGLYCERYL TRANSFERASE"/>
    <property type="match status" value="1"/>
</dbReference>
<dbReference type="UniPathway" id="UPA00664"/>
<organism evidence="8 9">
    <name type="scientific">Sedimenticola thiotaurini</name>
    <dbReference type="NCBI Taxonomy" id="1543721"/>
    <lineage>
        <taxon>Bacteria</taxon>
        <taxon>Pseudomonadati</taxon>
        <taxon>Pseudomonadota</taxon>
        <taxon>Gammaproteobacteria</taxon>
        <taxon>Chromatiales</taxon>
        <taxon>Sedimenticolaceae</taxon>
        <taxon>Sedimenticola</taxon>
    </lineage>
</organism>
<feature type="transmembrane region" description="Helical" evidence="7">
    <location>
        <begin position="191"/>
        <end position="208"/>
    </location>
</feature>
<keyword evidence="3 7" id="KW-0808">Transferase</keyword>
<evidence type="ECO:0000256" key="4">
    <source>
        <dbReference type="ARBA" id="ARBA00022692"/>
    </source>
</evidence>
<evidence type="ECO:0000256" key="5">
    <source>
        <dbReference type="ARBA" id="ARBA00022989"/>
    </source>
</evidence>
<dbReference type="PANTHER" id="PTHR30589">
    <property type="entry name" value="PROLIPOPROTEIN DIACYLGLYCERYL TRANSFERASE"/>
    <property type="match status" value="1"/>
</dbReference>
<keyword evidence="2 7" id="KW-1003">Cell membrane</keyword>
<feature type="transmembrane region" description="Helical" evidence="7">
    <location>
        <begin position="253"/>
        <end position="273"/>
    </location>
</feature>
<evidence type="ECO:0000256" key="1">
    <source>
        <dbReference type="ARBA" id="ARBA00007150"/>
    </source>
</evidence>
<evidence type="ECO:0000256" key="3">
    <source>
        <dbReference type="ARBA" id="ARBA00022679"/>
    </source>
</evidence>
<dbReference type="EC" id="2.5.1.145" evidence="7"/>
<dbReference type="EMBL" id="VMRY01000003">
    <property type="protein sequence ID" value="TVT59546.1"/>
    <property type="molecule type" value="Genomic_DNA"/>
</dbReference>
<sequence length="280" mass="31050">MLTYPNIDPVLLSIGPLSIHWYGAMYLVGFIGGWWLGRHRAARPGSGWTAQQVDDLLFYITLGVVLGGRLGYVLFYGYAGLLQDPLSILRIWQGGMSFHGGLIGVLIAMWLFGRRHNKGFFQSTDFIAPLIPIGLGAGRIGNFINGELWGGPGSVPWAMQVSCTKFIALCEDKLHLPVGTLMTPPLHPNQLYEALLEGVVMFLILWIYSSKPRPAMAVSGLFLICYGVFRFTIEFVRMPDAHLGYLAFDWLTMGQILTLPMLLSGVVLIWLAFKNRTQAG</sequence>
<dbReference type="GO" id="GO:0008961">
    <property type="term" value="F:phosphatidylglycerol-prolipoprotein diacylglyceryl transferase activity"/>
    <property type="evidence" value="ECO:0007669"/>
    <property type="project" value="UniProtKB-UniRule"/>
</dbReference>
<comment type="function">
    <text evidence="7">Catalyzes the transfer of the diacylglyceryl group from phosphatidylglycerol to the sulfhydryl group of the N-terminal cysteine of a prolipoprotein, the first step in the formation of mature lipoproteins.</text>
</comment>
<dbReference type="STRING" id="1543721.AAY24_14085"/>
<evidence type="ECO:0000313" key="8">
    <source>
        <dbReference type="EMBL" id="TVT59546.1"/>
    </source>
</evidence>
<feature type="transmembrane region" description="Helical" evidence="7">
    <location>
        <begin position="19"/>
        <end position="36"/>
    </location>
</feature>
<accession>A0A558DET8</accession>
<dbReference type="AlphaFoldDB" id="A0A558DET8"/>
<keyword evidence="8" id="KW-0449">Lipoprotein</keyword>
<feature type="transmembrane region" description="Helical" evidence="7">
    <location>
        <begin position="56"/>
        <end position="79"/>
    </location>
</feature>
<proteinExistence type="inferred from homology"/>
<dbReference type="HAMAP" id="MF_01147">
    <property type="entry name" value="Lgt"/>
    <property type="match status" value="1"/>
</dbReference>
<evidence type="ECO:0000313" key="9">
    <source>
        <dbReference type="Proteomes" id="UP000317355"/>
    </source>
</evidence>